<dbReference type="InterPro" id="IPR050524">
    <property type="entry name" value="APC_YAT"/>
</dbReference>
<keyword evidence="2" id="KW-0813">Transport</keyword>
<dbReference type="PROSITE" id="PS00218">
    <property type="entry name" value="AMINO_ACID_PERMEASE_1"/>
    <property type="match status" value="1"/>
</dbReference>
<dbReference type="PIRSF" id="PIRSF006060">
    <property type="entry name" value="AA_transporter"/>
    <property type="match status" value="1"/>
</dbReference>
<keyword evidence="5 7" id="KW-1133">Transmembrane helix</keyword>
<comment type="subcellular location">
    <subcellularLocation>
        <location evidence="1">Membrane</location>
        <topology evidence="1">Multi-pass membrane protein</topology>
    </subcellularLocation>
</comment>
<keyword evidence="4" id="KW-0029">Amino-acid transport</keyword>
<keyword evidence="10" id="KW-1185">Reference proteome</keyword>
<feature type="transmembrane region" description="Helical" evidence="7">
    <location>
        <begin position="115"/>
        <end position="142"/>
    </location>
</feature>
<dbReference type="InterPro" id="IPR004840">
    <property type="entry name" value="Amino_acid_permease_CS"/>
</dbReference>
<evidence type="ECO:0000256" key="6">
    <source>
        <dbReference type="ARBA" id="ARBA00023136"/>
    </source>
</evidence>
<keyword evidence="3 7" id="KW-0812">Transmembrane</keyword>
<dbReference type="GO" id="GO:0016020">
    <property type="term" value="C:membrane"/>
    <property type="evidence" value="ECO:0007669"/>
    <property type="project" value="UniProtKB-SubCell"/>
</dbReference>
<dbReference type="AlphaFoldDB" id="A0AAF0EXH7"/>
<evidence type="ECO:0000259" key="8">
    <source>
        <dbReference type="Pfam" id="PF00324"/>
    </source>
</evidence>
<reference evidence="9" key="1">
    <citation type="submission" date="2023-03" db="EMBL/GenBank/DDBJ databases">
        <title>Mating type loci evolution in Malassezia.</title>
        <authorList>
            <person name="Coelho M.A."/>
        </authorList>
    </citation>
    <scope>NUCLEOTIDE SEQUENCE</scope>
    <source>
        <strain evidence="9">CBS 11721</strain>
    </source>
</reference>
<feature type="transmembrane region" description="Helical" evidence="7">
    <location>
        <begin position="370"/>
        <end position="389"/>
    </location>
</feature>
<dbReference type="GO" id="GO:0015171">
    <property type="term" value="F:amino acid transmembrane transporter activity"/>
    <property type="evidence" value="ECO:0007669"/>
    <property type="project" value="TreeGrafter"/>
</dbReference>
<feature type="transmembrane region" description="Helical" evidence="7">
    <location>
        <begin position="529"/>
        <end position="550"/>
    </location>
</feature>
<feature type="transmembrane region" description="Helical" evidence="7">
    <location>
        <begin position="442"/>
        <end position="466"/>
    </location>
</feature>
<dbReference type="PANTHER" id="PTHR43341:SF1">
    <property type="entry name" value="GENERAL AMINO-ACID PERMEASE GAP1"/>
    <property type="match status" value="1"/>
</dbReference>
<keyword evidence="6 7" id="KW-0472">Membrane</keyword>
<evidence type="ECO:0000256" key="1">
    <source>
        <dbReference type="ARBA" id="ARBA00004141"/>
    </source>
</evidence>
<feature type="transmembrane region" description="Helical" evidence="7">
    <location>
        <begin position="280"/>
        <end position="303"/>
    </location>
</feature>
<feature type="transmembrane region" description="Helical" evidence="7">
    <location>
        <begin position="315"/>
        <end position="334"/>
    </location>
</feature>
<dbReference type="Proteomes" id="UP001219933">
    <property type="component" value="Chromosome 5"/>
</dbReference>
<dbReference type="EMBL" id="CP119881">
    <property type="protein sequence ID" value="WFD36845.1"/>
    <property type="molecule type" value="Genomic_DNA"/>
</dbReference>
<name>A0AAF0EXH7_9BASI</name>
<dbReference type="PANTHER" id="PTHR43341">
    <property type="entry name" value="AMINO ACID PERMEASE"/>
    <property type="match status" value="1"/>
</dbReference>
<gene>
    <name evidence="9" type="ORF">MCUN1_003735</name>
</gene>
<evidence type="ECO:0000256" key="7">
    <source>
        <dbReference type="SAM" id="Phobius"/>
    </source>
</evidence>
<dbReference type="FunFam" id="1.20.1740.10:FF:000001">
    <property type="entry name" value="Amino acid permease"/>
    <property type="match status" value="1"/>
</dbReference>
<organism evidence="9 10">
    <name type="scientific">Malassezia cuniculi</name>
    <dbReference type="NCBI Taxonomy" id="948313"/>
    <lineage>
        <taxon>Eukaryota</taxon>
        <taxon>Fungi</taxon>
        <taxon>Dikarya</taxon>
        <taxon>Basidiomycota</taxon>
        <taxon>Ustilaginomycotina</taxon>
        <taxon>Malasseziomycetes</taxon>
        <taxon>Malasseziales</taxon>
        <taxon>Malasseziaceae</taxon>
        <taxon>Malassezia</taxon>
    </lineage>
</organism>
<dbReference type="Gene3D" id="1.20.1740.10">
    <property type="entry name" value="Amino acid/polyamine transporter I"/>
    <property type="match status" value="1"/>
</dbReference>
<dbReference type="Pfam" id="PF00324">
    <property type="entry name" value="AA_permease"/>
    <property type="match status" value="1"/>
</dbReference>
<proteinExistence type="predicted"/>
<evidence type="ECO:0000313" key="10">
    <source>
        <dbReference type="Proteomes" id="UP001219933"/>
    </source>
</evidence>
<accession>A0AAF0EXH7</accession>
<feature type="transmembrane region" description="Helical" evidence="7">
    <location>
        <begin position="418"/>
        <end position="436"/>
    </location>
</feature>
<protein>
    <recommendedName>
        <fullName evidence="8">Amino acid permease/ SLC12A domain-containing protein</fullName>
    </recommendedName>
</protein>
<feature type="transmembrane region" description="Helical" evidence="7">
    <location>
        <begin position="220"/>
        <end position="242"/>
    </location>
</feature>
<feature type="transmembrane region" description="Helical" evidence="7">
    <location>
        <begin position="84"/>
        <end position="103"/>
    </location>
</feature>
<dbReference type="InterPro" id="IPR004841">
    <property type="entry name" value="AA-permease/SLC12A_dom"/>
</dbReference>
<sequence length="596" mass="65103">MGLLQRWVDSFKPAEVGFGSEVAYAESPEQALSIPQTEKEKSEHFGTDEFANATVSVRTEEGGVAFVPEETGLKRDLSMRHIQFIALGGSIGTGLFIGTAGTLTTGGPLFLILDYLIVCFMIVPVVFALGELACIFPVTGAFSAYATRFMDPAWGFAMGWNYWLQWAVCLPLEFTAATIVVSYWDQPVPLGAWIAIFFVVIIVINIFGVKGYGEFEFGAALLKILGVVGFIIFAIVTVAGGAGKIPDPNNPEQLVSFCNVYCKHNWVEPISNKFKGFSSVFISAAFAFAGTELVGLAAAETANPRKALPKACQQVIMRVIIFYVLSLLFVTLMVSKNDNRLSEGDGSGYDPRTSPFVLALKNSGVTALDHIINAVILISAMSVANASVYGSSRTLHSLAEQRLAPSIFKYVDREGRPLPAVGLALLLGFIAFIMYSSSQGEVFSWLIGISGLSTIFTWASICACHIRFRAGWAKQGFTHGQLPWATPFGLIGSWVGLIINILVIAVSIYVNAFPIGEGEMTPRERGKAFFVQMVSLPIVLISYIGAKIIMRSRVVKASEMDLFTGRREALSEEYLEQERAILRARPLWKKIKDFLF</sequence>
<feature type="domain" description="Amino acid permease/ SLC12A" evidence="8">
    <location>
        <begin position="81"/>
        <end position="554"/>
    </location>
</feature>
<feature type="transmembrane region" description="Helical" evidence="7">
    <location>
        <begin position="487"/>
        <end position="509"/>
    </location>
</feature>
<evidence type="ECO:0000256" key="4">
    <source>
        <dbReference type="ARBA" id="ARBA00022970"/>
    </source>
</evidence>
<evidence type="ECO:0000256" key="3">
    <source>
        <dbReference type="ARBA" id="ARBA00022692"/>
    </source>
</evidence>
<evidence type="ECO:0000256" key="5">
    <source>
        <dbReference type="ARBA" id="ARBA00022989"/>
    </source>
</evidence>
<evidence type="ECO:0000256" key="2">
    <source>
        <dbReference type="ARBA" id="ARBA00022448"/>
    </source>
</evidence>
<feature type="transmembrane region" description="Helical" evidence="7">
    <location>
        <begin position="190"/>
        <end position="208"/>
    </location>
</feature>
<evidence type="ECO:0000313" key="9">
    <source>
        <dbReference type="EMBL" id="WFD36845.1"/>
    </source>
</evidence>
<feature type="transmembrane region" description="Helical" evidence="7">
    <location>
        <begin position="163"/>
        <end position="184"/>
    </location>
</feature>